<dbReference type="InterPro" id="IPR045087">
    <property type="entry name" value="Cu-oxidase_fam"/>
</dbReference>
<evidence type="ECO:0000313" key="3">
    <source>
        <dbReference type="EMBL" id="MBT0652105.1"/>
    </source>
</evidence>
<dbReference type="Pfam" id="PF07731">
    <property type="entry name" value="Cu-oxidase_2"/>
    <property type="match status" value="1"/>
</dbReference>
<dbReference type="PANTHER" id="PTHR48267">
    <property type="entry name" value="CUPREDOXIN SUPERFAMILY PROTEIN"/>
    <property type="match status" value="1"/>
</dbReference>
<feature type="domain" description="Plastocyanin-like" evidence="2">
    <location>
        <begin position="591"/>
        <end position="633"/>
    </location>
</feature>
<keyword evidence="4" id="KW-1185">Reference proteome</keyword>
<organism evidence="3 4">
    <name type="scientific">Geomobilimonas luticola</name>
    <dbReference type="NCBI Taxonomy" id="1114878"/>
    <lineage>
        <taxon>Bacteria</taxon>
        <taxon>Pseudomonadati</taxon>
        <taxon>Thermodesulfobacteriota</taxon>
        <taxon>Desulfuromonadia</taxon>
        <taxon>Geobacterales</taxon>
        <taxon>Geobacteraceae</taxon>
        <taxon>Geomobilimonas</taxon>
    </lineage>
</organism>
<comment type="caution">
    <text evidence="3">The sequence shown here is derived from an EMBL/GenBank/DDBJ whole genome shotgun (WGS) entry which is preliminary data.</text>
</comment>
<dbReference type="EMBL" id="JAHCVK010000001">
    <property type="protein sequence ID" value="MBT0652105.1"/>
    <property type="molecule type" value="Genomic_DNA"/>
</dbReference>
<proteinExistence type="predicted"/>
<protein>
    <submittedName>
        <fullName evidence="3">Multicopper oxidase domain-containing protein</fullName>
    </submittedName>
</protein>
<keyword evidence="1" id="KW-0732">Signal</keyword>
<dbReference type="CDD" id="cd13868">
    <property type="entry name" value="CuRO_2_CotA_like"/>
    <property type="match status" value="1"/>
</dbReference>
<dbReference type="PANTHER" id="PTHR48267:SF1">
    <property type="entry name" value="BILIRUBIN OXIDASE"/>
    <property type="match status" value="1"/>
</dbReference>
<name>A0ABS5S9P6_9BACT</name>
<dbReference type="RefSeq" id="WP_214174068.1">
    <property type="nucleotide sequence ID" value="NZ_JAHCVK010000001.1"/>
</dbReference>
<dbReference type="SUPFAM" id="SSF49503">
    <property type="entry name" value="Cupredoxins"/>
    <property type="match status" value="4"/>
</dbReference>
<sequence length="783" mass="84178">MQKRSKLASVICPLLLAATAGIAGASTLVPQAALPGGCIPQFAVNLPVFGPAGPIPRVNALKYKNITVTMEETAQAVLPTDTALYNAQYYDAFAGSFLNCPAPADLNIQPTRVWAYGIADTKTGKTLAPANWPAVTVEAKRGVPTTLTYKNVLPRFGDPVTINGVETTGLVQGLVTVDQTIDWADPLGDAALNGCTMFPQDPTNVFATNANLNPYCNTPYQGSPPAVAHLHGGESSSFVDGGPLQWFTPDGHKGKDYYTQFNAGTGSSVFTYDNSQEPGTLWFHDHVMGQTRTNVYSGMAAFYFLRDPSHEPIRLPDGPYEIEMAIQDRQFDTNAQLFFPDGSGAGCGSGLPGDPCLNGGPPNPLNHPFWIPEFAGDVAIVNGAPWPKLNVEPRRYRFHLLDGSNARFYNLDFGPATVYVVGADDSYFNKPLRPANGTIFLAPGERADVIVDFTRLAGQTITVTNDAPVPFPSGLSPVPYVDPLNPACDPVTHICPADQPQMASIMQFVVGTSLSSKDRSCDPRIDCRRPNPIIRLTDGKGNIASNVTIDKKRQFILKEFEGPGGPLMVFVNNTQFMGTMSPGVDAGLFPDGITEVPQQGSVEEWEIINLTMDAHPMHTHLAQFQILNRQPYDIDGTMGSGIAGGYLGAWNAAFGSDPTMAALFPGCTAGQFCPGYGPPLPYQVPNADGALGGNPAISPYLIGTATQPAPEESGWKDTAKAYPGQVLRFLIRFTPTSVPVTPKSTMGQNLYPFDPTAGPGYVWHCHIVDHEDQDMMRPYRVSK</sequence>
<feature type="chain" id="PRO_5045324309" evidence="1">
    <location>
        <begin position="26"/>
        <end position="783"/>
    </location>
</feature>
<evidence type="ECO:0000256" key="1">
    <source>
        <dbReference type="SAM" id="SignalP"/>
    </source>
</evidence>
<dbReference type="InterPro" id="IPR011706">
    <property type="entry name" value="Cu-oxidase_C"/>
</dbReference>
<feature type="signal peptide" evidence="1">
    <location>
        <begin position="1"/>
        <end position="25"/>
    </location>
</feature>
<gene>
    <name evidence="3" type="ORF">KI810_03495</name>
</gene>
<dbReference type="CDD" id="cd13891">
    <property type="entry name" value="CuRO_3_CotA_like"/>
    <property type="match status" value="1"/>
</dbReference>
<dbReference type="Proteomes" id="UP000756860">
    <property type="component" value="Unassembled WGS sequence"/>
</dbReference>
<dbReference type="InterPro" id="IPR008972">
    <property type="entry name" value="Cupredoxin"/>
</dbReference>
<reference evidence="3 4" key="1">
    <citation type="submission" date="2021-05" db="EMBL/GenBank/DDBJ databases">
        <title>The draft genome of Geobacter luticola JCM 17780.</title>
        <authorList>
            <person name="Xu Z."/>
            <person name="Masuda Y."/>
            <person name="Itoh H."/>
            <person name="Senoo K."/>
        </authorList>
    </citation>
    <scope>NUCLEOTIDE SEQUENCE [LARGE SCALE GENOMIC DNA]</scope>
    <source>
        <strain evidence="3 4">JCM 17780</strain>
    </source>
</reference>
<dbReference type="Gene3D" id="2.60.40.420">
    <property type="entry name" value="Cupredoxins - blue copper proteins"/>
    <property type="match status" value="3"/>
</dbReference>
<accession>A0ABS5S9P6</accession>
<evidence type="ECO:0000313" key="4">
    <source>
        <dbReference type="Proteomes" id="UP000756860"/>
    </source>
</evidence>
<evidence type="ECO:0000259" key="2">
    <source>
        <dbReference type="Pfam" id="PF07731"/>
    </source>
</evidence>